<keyword evidence="9" id="KW-0472">Membrane</keyword>
<keyword evidence="7" id="KW-0902">Two-component regulatory system</keyword>
<dbReference type="STRING" id="160454.RV10_GL004878"/>
<dbReference type="PANTHER" id="PTHR34220:SF7">
    <property type="entry name" value="SENSOR HISTIDINE KINASE YPDA"/>
    <property type="match status" value="1"/>
</dbReference>
<evidence type="ECO:0000256" key="1">
    <source>
        <dbReference type="ARBA" id="ARBA00000085"/>
    </source>
</evidence>
<keyword evidence="9" id="KW-1133">Transmembrane helix</keyword>
<dbReference type="PANTHER" id="PTHR34220">
    <property type="entry name" value="SENSOR HISTIDINE KINASE YPDA"/>
    <property type="match status" value="1"/>
</dbReference>
<feature type="coiled-coil region" evidence="8">
    <location>
        <begin position="241"/>
        <end position="268"/>
    </location>
</feature>
<dbReference type="PATRIC" id="fig|1158607.3.peg.356"/>
<dbReference type="PROSITE" id="PS50885">
    <property type="entry name" value="HAMP"/>
    <property type="match status" value="1"/>
</dbReference>
<dbReference type="EMBL" id="AJAQ01000001">
    <property type="protein sequence ID" value="EOH97687.1"/>
    <property type="molecule type" value="Genomic_DNA"/>
</dbReference>
<comment type="caution">
    <text evidence="12">The sequence shown here is derived from an EMBL/GenBank/DDBJ whole genome shotgun (WGS) entry which is preliminary data.</text>
</comment>
<keyword evidence="6" id="KW-0418">Kinase</keyword>
<feature type="transmembrane region" description="Helical" evidence="9">
    <location>
        <begin position="21"/>
        <end position="40"/>
    </location>
</feature>
<evidence type="ECO:0000256" key="6">
    <source>
        <dbReference type="ARBA" id="ARBA00022777"/>
    </source>
</evidence>
<dbReference type="SUPFAM" id="SSF55874">
    <property type="entry name" value="ATPase domain of HSP90 chaperone/DNA topoisomerase II/histidine kinase"/>
    <property type="match status" value="1"/>
</dbReference>
<evidence type="ECO:0000256" key="5">
    <source>
        <dbReference type="ARBA" id="ARBA00022679"/>
    </source>
</evidence>
<dbReference type="SUPFAM" id="SSF158472">
    <property type="entry name" value="HAMP domain-like"/>
    <property type="match status" value="1"/>
</dbReference>
<evidence type="ECO:0000259" key="11">
    <source>
        <dbReference type="PROSITE" id="PS50885"/>
    </source>
</evidence>
<name>R2QM89_9ENTE</name>
<evidence type="ECO:0000259" key="10">
    <source>
        <dbReference type="PROSITE" id="PS50109"/>
    </source>
</evidence>
<protein>
    <recommendedName>
        <fullName evidence="3">histidine kinase</fullName>
        <ecNumber evidence="3">2.7.13.3</ecNumber>
    </recommendedName>
</protein>
<dbReference type="AlphaFoldDB" id="R2QM89"/>
<dbReference type="SMART" id="SM00304">
    <property type="entry name" value="HAMP"/>
    <property type="match status" value="1"/>
</dbReference>
<evidence type="ECO:0000256" key="7">
    <source>
        <dbReference type="ARBA" id="ARBA00023012"/>
    </source>
</evidence>
<evidence type="ECO:0000256" key="2">
    <source>
        <dbReference type="ARBA" id="ARBA00004370"/>
    </source>
</evidence>
<dbReference type="InterPro" id="IPR010559">
    <property type="entry name" value="Sig_transdc_His_kin_internal"/>
</dbReference>
<evidence type="ECO:0000256" key="9">
    <source>
        <dbReference type="SAM" id="Phobius"/>
    </source>
</evidence>
<dbReference type="Gene3D" id="6.10.340.10">
    <property type="match status" value="1"/>
</dbReference>
<reference evidence="12 13" key="1">
    <citation type="submission" date="2013-02" db="EMBL/GenBank/DDBJ databases">
        <title>The Genome Sequence of Enterococcus pallens BAA-351.</title>
        <authorList>
            <consortium name="The Broad Institute Genome Sequencing Platform"/>
            <consortium name="The Broad Institute Genome Sequencing Center for Infectious Disease"/>
            <person name="Earl A.M."/>
            <person name="Gilmore M.S."/>
            <person name="Lebreton F."/>
            <person name="Walker B."/>
            <person name="Young S.K."/>
            <person name="Zeng Q."/>
            <person name="Gargeya S."/>
            <person name="Fitzgerald M."/>
            <person name="Haas B."/>
            <person name="Abouelleil A."/>
            <person name="Alvarado L."/>
            <person name="Arachchi H.M."/>
            <person name="Berlin A.M."/>
            <person name="Chapman S.B."/>
            <person name="Dewar J."/>
            <person name="Goldberg J."/>
            <person name="Griggs A."/>
            <person name="Gujja S."/>
            <person name="Hansen M."/>
            <person name="Howarth C."/>
            <person name="Imamovic A."/>
            <person name="Larimer J."/>
            <person name="McCowan C."/>
            <person name="Murphy C."/>
            <person name="Neiman D."/>
            <person name="Pearson M."/>
            <person name="Priest M."/>
            <person name="Roberts A."/>
            <person name="Saif S."/>
            <person name="Shea T."/>
            <person name="Sisk P."/>
            <person name="Sykes S."/>
            <person name="Wortman J."/>
            <person name="Nusbaum C."/>
            <person name="Birren B."/>
        </authorList>
    </citation>
    <scope>NUCLEOTIDE SEQUENCE [LARGE SCALE GENOMIC DNA]</scope>
    <source>
        <strain evidence="12 13">ATCC BAA-351</strain>
    </source>
</reference>
<dbReference type="InterPro" id="IPR003594">
    <property type="entry name" value="HATPase_dom"/>
</dbReference>
<dbReference type="Pfam" id="PF06580">
    <property type="entry name" value="His_kinase"/>
    <property type="match status" value="1"/>
</dbReference>
<proteinExistence type="predicted"/>
<dbReference type="Pfam" id="PF00672">
    <property type="entry name" value="HAMP"/>
    <property type="match status" value="1"/>
</dbReference>
<dbReference type="HOGENOM" id="CLU_020473_5_0_9"/>
<organism evidence="12 13">
    <name type="scientific">Enterococcus pallens ATCC BAA-351</name>
    <dbReference type="NCBI Taxonomy" id="1158607"/>
    <lineage>
        <taxon>Bacteria</taxon>
        <taxon>Bacillati</taxon>
        <taxon>Bacillota</taxon>
        <taxon>Bacilli</taxon>
        <taxon>Lactobacillales</taxon>
        <taxon>Enterococcaceae</taxon>
        <taxon>Enterococcus</taxon>
    </lineage>
</organism>
<dbReference type="InterPro" id="IPR050640">
    <property type="entry name" value="Bact_2-comp_sensor_kinase"/>
</dbReference>
<keyword evidence="13" id="KW-1185">Reference proteome</keyword>
<dbReference type="SMART" id="SM00387">
    <property type="entry name" value="HATPase_c"/>
    <property type="match status" value="1"/>
</dbReference>
<dbReference type="PROSITE" id="PS50109">
    <property type="entry name" value="HIS_KIN"/>
    <property type="match status" value="1"/>
</dbReference>
<dbReference type="GO" id="GO:0000155">
    <property type="term" value="F:phosphorelay sensor kinase activity"/>
    <property type="evidence" value="ECO:0007669"/>
    <property type="project" value="InterPro"/>
</dbReference>
<comment type="catalytic activity">
    <reaction evidence="1">
        <text>ATP + protein L-histidine = ADP + protein N-phospho-L-histidine.</text>
        <dbReference type="EC" id="2.7.13.3"/>
    </reaction>
</comment>
<comment type="subcellular location">
    <subcellularLocation>
        <location evidence="2">Membrane</location>
    </subcellularLocation>
</comment>
<evidence type="ECO:0000313" key="13">
    <source>
        <dbReference type="Proteomes" id="UP000013782"/>
    </source>
</evidence>
<dbReference type="GO" id="GO:0016020">
    <property type="term" value="C:membrane"/>
    <property type="evidence" value="ECO:0007669"/>
    <property type="project" value="UniProtKB-SubCell"/>
</dbReference>
<dbReference type="RefSeq" id="WP_010755420.1">
    <property type="nucleotide sequence ID" value="NZ_ASWD01000002.1"/>
</dbReference>
<dbReference type="InterPro" id="IPR003660">
    <property type="entry name" value="HAMP_dom"/>
</dbReference>
<feature type="transmembrane region" description="Helical" evidence="9">
    <location>
        <begin position="176"/>
        <end position="199"/>
    </location>
</feature>
<dbReference type="Pfam" id="PF02518">
    <property type="entry name" value="HATPase_c"/>
    <property type="match status" value="1"/>
</dbReference>
<feature type="domain" description="Histidine kinase" evidence="10">
    <location>
        <begin position="367"/>
        <end position="481"/>
    </location>
</feature>
<sequence length="485" mass="55262">MLKLKALTATSIQGALHFSHRLMILLTVLPVVLISLFYFISMNQYRNIIKNVNNADEIRSSAPAEINNALWYQVAGKATDEQNPIAVITMYAEKLTELKAAASTTELRQTAVVASRILETVEHYAWRIDSNINNNLPVEENEKVLEEIYEVNELLEDTLGEYVASEINVAAQKNNYMSTVIIVLVILELLLVFALLIFIRSFQRYLDRTIQEPITNFSQMTAEISQGNWQARVDHVHVTELDSLGNNLNQMANQIERLFDENTQKQKSLALSEMKVLQAQITPHFIYNTLDAIVSLAQQGDNQRVEEITYALSNFFKITLNKGNEWTTVSTEMKHVKSYLDILKTRYGPILSYEITVDPSLNQEVILKMILQPLVENAVYHGIKKSRKRGLVEILAGRKDQQLFFTVTDNGTGMTEADLAKVKENLEKVITDEDFSNQLHGYGLYNVYRRLKLYFADEAELLIESHYDMGTSVTIILPEKGEKND</sequence>
<evidence type="ECO:0000313" key="12">
    <source>
        <dbReference type="EMBL" id="EOH97687.1"/>
    </source>
</evidence>
<keyword evidence="5" id="KW-0808">Transferase</keyword>
<dbReference type="eggNOG" id="COG2972">
    <property type="taxonomic scope" value="Bacteria"/>
</dbReference>
<evidence type="ECO:0000256" key="4">
    <source>
        <dbReference type="ARBA" id="ARBA00022553"/>
    </source>
</evidence>
<feature type="domain" description="HAMP" evidence="11">
    <location>
        <begin position="208"/>
        <end position="260"/>
    </location>
</feature>
<evidence type="ECO:0000256" key="3">
    <source>
        <dbReference type="ARBA" id="ARBA00012438"/>
    </source>
</evidence>
<dbReference type="OrthoDB" id="9776552at2"/>
<keyword evidence="8" id="KW-0175">Coiled coil</keyword>
<dbReference type="InterPro" id="IPR036890">
    <property type="entry name" value="HATPase_C_sf"/>
</dbReference>
<gene>
    <name evidence="12" type="ORF">UAU_00355</name>
</gene>
<dbReference type="EC" id="2.7.13.3" evidence="3"/>
<keyword evidence="9" id="KW-0812">Transmembrane</keyword>
<keyword evidence="4" id="KW-0597">Phosphoprotein</keyword>
<dbReference type="InterPro" id="IPR005467">
    <property type="entry name" value="His_kinase_dom"/>
</dbReference>
<dbReference type="Gene3D" id="3.30.565.10">
    <property type="entry name" value="Histidine kinase-like ATPase, C-terminal domain"/>
    <property type="match status" value="1"/>
</dbReference>
<dbReference type="CDD" id="cd06225">
    <property type="entry name" value="HAMP"/>
    <property type="match status" value="1"/>
</dbReference>
<evidence type="ECO:0000256" key="8">
    <source>
        <dbReference type="SAM" id="Coils"/>
    </source>
</evidence>
<accession>R2QM89</accession>
<dbReference type="Proteomes" id="UP000013782">
    <property type="component" value="Unassembled WGS sequence"/>
</dbReference>